<gene>
    <name evidence="1" type="ORF">CEY16_00840</name>
</gene>
<dbReference type="RefSeq" id="WP_101330080.1">
    <property type="nucleotide sequence ID" value="NZ_PJNH01000001.1"/>
</dbReference>
<keyword evidence="2" id="KW-1185">Reference proteome</keyword>
<comment type="caution">
    <text evidence="1">The sequence shown here is derived from an EMBL/GenBank/DDBJ whole genome shotgun (WGS) entry which is preliminary data.</text>
</comment>
<protein>
    <submittedName>
        <fullName evidence="1">Uncharacterized protein</fullName>
    </submittedName>
</protein>
<evidence type="ECO:0000313" key="2">
    <source>
        <dbReference type="Proteomes" id="UP000243524"/>
    </source>
</evidence>
<dbReference type="EMBL" id="PJNH01000001">
    <property type="protein sequence ID" value="PKR78336.1"/>
    <property type="molecule type" value="Genomic_DNA"/>
</dbReference>
<proteinExistence type="predicted"/>
<organism evidence="1 2">
    <name type="scientific">Halalkalibacillus sediminis</name>
    <dbReference type="NCBI Taxonomy" id="2018042"/>
    <lineage>
        <taxon>Bacteria</taxon>
        <taxon>Bacillati</taxon>
        <taxon>Bacillota</taxon>
        <taxon>Bacilli</taxon>
        <taxon>Bacillales</taxon>
        <taxon>Bacillaceae</taxon>
        <taxon>Halalkalibacillus</taxon>
    </lineage>
</organism>
<dbReference type="Proteomes" id="UP000243524">
    <property type="component" value="Unassembled WGS sequence"/>
</dbReference>
<evidence type="ECO:0000313" key="1">
    <source>
        <dbReference type="EMBL" id="PKR78336.1"/>
    </source>
</evidence>
<name>A0A2I0QVH6_9BACI</name>
<reference evidence="1 2" key="1">
    <citation type="submission" date="2017-06" db="EMBL/GenBank/DDBJ databases">
        <title>the draft geome sequence of Illustriluteabacillus marina B3227.</title>
        <authorList>
            <person name="He R.-H."/>
            <person name="Du Z.-J."/>
        </authorList>
    </citation>
    <scope>NUCLEOTIDE SEQUENCE [LARGE SCALE GENOMIC DNA]</scope>
    <source>
        <strain evidence="1 2">B3227</strain>
    </source>
</reference>
<dbReference type="OrthoDB" id="2971044at2"/>
<sequence>MITIYGCFEGLGFEFTEFLLNEDEEVFGYDRLDEKKQFKFELIGRNAKFNFVDEEEQLPNNDFAYVFNKDLPLSNKGTHKFVVICDAVKGEKTRDETLIDIKNIKLGDETDTSDRKNDIITKQHFFKWLVELRKYSLLPQELVLNGEGEDGVFLLKC</sequence>
<accession>A0A2I0QVH6</accession>
<dbReference type="AlphaFoldDB" id="A0A2I0QVH6"/>